<dbReference type="AlphaFoldDB" id="A0A645DWC3"/>
<reference evidence="2" key="1">
    <citation type="submission" date="2019-08" db="EMBL/GenBank/DDBJ databases">
        <authorList>
            <person name="Kucharzyk K."/>
            <person name="Murdoch R.W."/>
            <person name="Higgins S."/>
            <person name="Loffler F."/>
        </authorList>
    </citation>
    <scope>NUCLEOTIDE SEQUENCE</scope>
</reference>
<accession>A0A645DWC3</accession>
<feature type="domain" description="Alpha-L-glutamate ligase-related protein ATP-grasp" evidence="1">
    <location>
        <begin position="9"/>
        <end position="159"/>
    </location>
</feature>
<name>A0A645DWC3_9ZZZZ</name>
<evidence type="ECO:0000313" key="2">
    <source>
        <dbReference type="EMBL" id="MPM93621.1"/>
    </source>
</evidence>
<comment type="caution">
    <text evidence="2">The sequence shown here is derived from an EMBL/GenBank/DDBJ whole genome shotgun (WGS) entry which is preliminary data.</text>
</comment>
<dbReference type="Gene3D" id="3.30.470.20">
    <property type="entry name" value="ATP-grasp fold, B domain"/>
    <property type="match status" value="1"/>
</dbReference>
<protein>
    <recommendedName>
        <fullName evidence="1">Alpha-L-glutamate ligase-related protein ATP-grasp domain-containing protein</fullName>
    </recommendedName>
</protein>
<dbReference type="EMBL" id="VSSQ01040391">
    <property type="protein sequence ID" value="MPM93621.1"/>
    <property type="molecule type" value="Genomic_DNA"/>
</dbReference>
<evidence type="ECO:0000259" key="1">
    <source>
        <dbReference type="Pfam" id="PF14397"/>
    </source>
</evidence>
<organism evidence="2">
    <name type="scientific">bioreactor metagenome</name>
    <dbReference type="NCBI Taxonomy" id="1076179"/>
    <lineage>
        <taxon>unclassified sequences</taxon>
        <taxon>metagenomes</taxon>
        <taxon>ecological metagenomes</taxon>
    </lineage>
</organism>
<dbReference type="InterPro" id="IPR039523">
    <property type="entry name" value="RimK-rel_E_lig_ATP-grasp"/>
</dbReference>
<proteinExistence type="predicted"/>
<dbReference type="SUPFAM" id="SSF56059">
    <property type="entry name" value="Glutathione synthetase ATP-binding domain-like"/>
    <property type="match status" value="1"/>
</dbReference>
<dbReference type="Pfam" id="PF14397">
    <property type="entry name" value="ATPgrasp_ST"/>
    <property type="match status" value="1"/>
</dbReference>
<gene>
    <name evidence="2" type="ORF">SDC9_140761</name>
</gene>
<sequence length="182" mass="20238">MKILFSMGSNFIVQEIVKQHPTLASLHESSLNTIRILSFFLEEEVHILSAIVRMGAGNQRVDNVSSGGIQCSINLDGTCHKLASTKKRDWVSRHPDGAVFADITIPSFQKIIDIVKEEHSKLPHFRLIGWDFSVDEEGTPVFIEYNVCPGANQMTCGPTFGNLTEKVLNDVLISKRLKGSQN</sequence>